<dbReference type="EMBL" id="CP098242">
    <property type="protein sequence ID" value="WAW10247.1"/>
    <property type="molecule type" value="Genomic_DNA"/>
</dbReference>
<evidence type="ECO:0000313" key="2">
    <source>
        <dbReference type="EMBL" id="WAW10247.1"/>
    </source>
</evidence>
<sequence length="180" mass="20297">MGINKVTLTLQEDGSVKSTNKDVDKRIINYLASQLEAWNPTVSGKWVSANIFECDQVWKESDVKANPDYIFVYGDNDQHKGEGGQAVIRYAKNGLPIRTKKAPGYDEADYYIDAEYKENIKKLDEDFAAVKKALEEGKKVVISANGYGNGLSRMPTKCPRTYEHLEKKLDELIRGDGGWR</sequence>
<feature type="domain" description="DUF7831" evidence="1">
    <location>
        <begin position="55"/>
        <end position="167"/>
    </location>
</feature>
<dbReference type="InterPro" id="IPR057153">
    <property type="entry name" value="DUF7831"/>
</dbReference>
<dbReference type="Proteomes" id="UP001156215">
    <property type="component" value="Chromosome"/>
</dbReference>
<gene>
    <name evidence="2" type="ORF">NB640_00850</name>
</gene>
<dbReference type="Pfam" id="PF25176">
    <property type="entry name" value="DUF7831"/>
    <property type="match status" value="1"/>
</dbReference>
<dbReference type="AlphaFoldDB" id="A0A9E9LX01"/>
<evidence type="ECO:0000313" key="3">
    <source>
        <dbReference type="Proteomes" id="UP001156215"/>
    </source>
</evidence>
<reference evidence="2" key="1">
    <citation type="journal article" date="2022" name="Front. Microbiol.">
        <title>New perspectives on an old grouping: The genomic and phenotypic variability of Oxalobacter formigenes and the implications for calcium oxalate stone prevention.</title>
        <authorList>
            <person name="Chmiel J.A."/>
            <person name="Carr C."/>
            <person name="Stuivenberg G.A."/>
            <person name="Venema R."/>
            <person name="Chanyi R.M."/>
            <person name="Al K.F."/>
            <person name="Giguere D."/>
            <person name="Say H."/>
            <person name="Akouris P.P."/>
            <person name="Dominguez Romero S.A."/>
            <person name="Kwong A."/>
            <person name="Tai V."/>
            <person name="Koval S.F."/>
            <person name="Razvi H."/>
            <person name="Bjazevic J."/>
            <person name="Burton J.P."/>
        </authorList>
    </citation>
    <scope>NUCLEOTIDE SEQUENCE</scope>
    <source>
        <strain evidence="2">WoOx3</strain>
    </source>
</reference>
<name>A0A9E9LX01_9BURK</name>
<protein>
    <recommendedName>
        <fullName evidence="1">DUF7831 domain-containing protein</fullName>
    </recommendedName>
</protein>
<evidence type="ECO:0000259" key="1">
    <source>
        <dbReference type="Pfam" id="PF25176"/>
    </source>
</evidence>
<accession>A0A9E9LX01</accession>
<dbReference type="KEGG" id="ovb:NB640_00850"/>
<dbReference type="RefSeq" id="WP_269309255.1">
    <property type="nucleotide sequence ID" value="NZ_CP098242.1"/>
</dbReference>
<organism evidence="2 3">
    <name type="scientific">Oxalobacter vibrioformis</name>
    <dbReference type="NCBI Taxonomy" id="933080"/>
    <lineage>
        <taxon>Bacteria</taxon>
        <taxon>Pseudomonadati</taxon>
        <taxon>Pseudomonadota</taxon>
        <taxon>Betaproteobacteria</taxon>
        <taxon>Burkholderiales</taxon>
        <taxon>Oxalobacteraceae</taxon>
        <taxon>Oxalobacter</taxon>
    </lineage>
</organism>
<keyword evidence="3" id="KW-1185">Reference proteome</keyword>
<proteinExistence type="predicted"/>